<dbReference type="InterPro" id="IPR009040">
    <property type="entry name" value="Ferritin-like_diiron"/>
</dbReference>
<organism evidence="4 5">
    <name type="scientific">Magnetospirillum moscoviense</name>
    <dbReference type="NCBI Taxonomy" id="1437059"/>
    <lineage>
        <taxon>Bacteria</taxon>
        <taxon>Pseudomonadati</taxon>
        <taxon>Pseudomonadota</taxon>
        <taxon>Alphaproteobacteria</taxon>
        <taxon>Rhodospirillales</taxon>
        <taxon>Rhodospirillaceae</taxon>
        <taxon>Magnetospirillum</taxon>
    </lineage>
</organism>
<dbReference type="InterPro" id="IPR048574">
    <property type="entry name" value="RUBY_RBDX"/>
</dbReference>
<protein>
    <submittedName>
        <fullName evidence="4">Rubrerythrin</fullName>
    </submittedName>
</protein>
<evidence type="ECO:0000256" key="2">
    <source>
        <dbReference type="ARBA" id="ARBA00022982"/>
    </source>
</evidence>
<dbReference type="GO" id="GO:0046872">
    <property type="term" value="F:metal ion binding"/>
    <property type="evidence" value="ECO:0007669"/>
    <property type="project" value="InterPro"/>
</dbReference>
<dbReference type="Pfam" id="PF02915">
    <property type="entry name" value="Rubrerythrin"/>
    <property type="match status" value="1"/>
</dbReference>
<evidence type="ECO:0000313" key="5">
    <source>
        <dbReference type="Proteomes" id="UP000078543"/>
    </source>
</evidence>
<comment type="caution">
    <text evidence="4">The sequence shown here is derived from an EMBL/GenBank/DDBJ whole genome shotgun (WGS) entry which is preliminary data.</text>
</comment>
<proteinExistence type="predicted"/>
<dbReference type="InterPro" id="IPR052753">
    <property type="entry name" value="Rbr2/Nigerythrin"/>
</dbReference>
<dbReference type="Proteomes" id="UP000078543">
    <property type="component" value="Unassembled WGS sequence"/>
</dbReference>
<keyword evidence="2" id="KW-0249">Electron transport</keyword>
<evidence type="ECO:0000256" key="1">
    <source>
        <dbReference type="ARBA" id="ARBA00022448"/>
    </source>
</evidence>
<dbReference type="AlphaFoldDB" id="A0A178MY45"/>
<reference evidence="4 5" key="1">
    <citation type="submission" date="2016-04" db="EMBL/GenBank/DDBJ databases">
        <title>Draft genome sequence of freshwater magnetotactic bacteria Magnetospirillum marisnigri SP-1 and Magnetospirillum moscoviense BB-1.</title>
        <authorList>
            <person name="Koziaeva V."/>
            <person name="Dziuba M.V."/>
            <person name="Ivanov T.M."/>
            <person name="Kuznetsov B."/>
            <person name="Grouzdev D.S."/>
        </authorList>
    </citation>
    <scope>NUCLEOTIDE SEQUENCE [LARGE SCALE GENOMIC DNA]</scope>
    <source>
        <strain evidence="4 5">BB-1</strain>
    </source>
</reference>
<dbReference type="Gene3D" id="1.20.1260.10">
    <property type="match status" value="1"/>
</dbReference>
<keyword evidence="5" id="KW-1185">Reference proteome</keyword>
<dbReference type="STRING" id="1437059.A6A05_08690"/>
<dbReference type="Gene3D" id="2.20.28.10">
    <property type="match status" value="1"/>
</dbReference>
<name>A0A178MY45_9PROT</name>
<dbReference type="CDD" id="cd01041">
    <property type="entry name" value="Rubrerythrin"/>
    <property type="match status" value="1"/>
</dbReference>
<evidence type="ECO:0000259" key="3">
    <source>
        <dbReference type="PROSITE" id="PS50905"/>
    </source>
</evidence>
<dbReference type="InterPro" id="IPR012347">
    <property type="entry name" value="Ferritin-like"/>
</dbReference>
<dbReference type="InterPro" id="IPR003251">
    <property type="entry name" value="Rr_diiron-bd_dom"/>
</dbReference>
<feature type="domain" description="Ferritin-like diiron" evidence="3">
    <location>
        <begin position="1"/>
        <end position="127"/>
    </location>
</feature>
<dbReference type="PANTHER" id="PTHR33746">
    <property type="entry name" value="RUBRERYTHRIN"/>
    <property type="match status" value="1"/>
</dbReference>
<dbReference type="EMBL" id="LWQU01000119">
    <property type="protein sequence ID" value="OAN54278.1"/>
    <property type="molecule type" value="Genomic_DNA"/>
</dbReference>
<dbReference type="PANTHER" id="PTHR33746:SF4">
    <property type="entry name" value="RUBRERYTHRIN"/>
    <property type="match status" value="1"/>
</dbReference>
<dbReference type="RefSeq" id="WP_068498516.1">
    <property type="nucleotide sequence ID" value="NZ_LWQU01000119.1"/>
</dbReference>
<dbReference type="InterPro" id="IPR009078">
    <property type="entry name" value="Ferritin-like_SF"/>
</dbReference>
<sequence length="166" mass="17476">MTTNDNLAQAFAGESQANRKYLAFAEAAAKDGLPEIAKLFRAVAAAETIHAHAHLRAMGGIKATAENLREAISGEKHEFEEMYPGFIATAEAEGARAAMVSMRNAMEVEMIHHGLFEAALAAVEAGRDLPEAAIHVCGICGHTEIGDAPEKCPVCGAKAGKYAEIA</sequence>
<dbReference type="PROSITE" id="PS50905">
    <property type="entry name" value="FERRITIN_LIKE"/>
    <property type="match status" value="1"/>
</dbReference>
<dbReference type="OrthoDB" id="9799749at2"/>
<dbReference type="Pfam" id="PF21349">
    <property type="entry name" value="RUBY_RBDX"/>
    <property type="match status" value="1"/>
</dbReference>
<dbReference type="GO" id="GO:0016491">
    <property type="term" value="F:oxidoreductase activity"/>
    <property type="evidence" value="ECO:0007669"/>
    <property type="project" value="InterPro"/>
</dbReference>
<evidence type="ECO:0000313" key="4">
    <source>
        <dbReference type="EMBL" id="OAN54278.1"/>
    </source>
</evidence>
<accession>A0A178MY45</accession>
<gene>
    <name evidence="4" type="ORF">A6A05_08690</name>
</gene>
<dbReference type="SUPFAM" id="SSF47240">
    <property type="entry name" value="Ferritin-like"/>
    <property type="match status" value="1"/>
</dbReference>
<dbReference type="SUPFAM" id="SSF57802">
    <property type="entry name" value="Rubredoxin-like"/>
    <property type="match status" value="1"/>
</dbReference>
<keyword evidence="1" id="KW-0813">Transport</keyword>